<dbReference type="Pfam" id="PF13579">
    <property type="entry name" value="Glyco_trans_4_4"/>
    <property type="match status" value="1"/>
</dbReference>
<dbReference type="InterPro" id="IPR050194">
    <property type="entry name" value="Glycosyltransferase_grp1"/>
</dbReference>
<evidence type="ECO:0000313" key="2">
    <source>
        <dbReference type="EMBL" id="MBE0464401.1"/>
    </source>
</evidence>
<dbReference type="EMBL" id="RRZB01000034">
    <property type="protein sequence ID" value="MBE0464401.1"/>
    <property type="molecule type" value="Genomic_DNA"/>
</dbReference>
<reference evidence="2 3" key="1">
    <citation type="submission" date="2020-07" db="EMBL/GenBank/DDBJ databases">
        <title>Halophilic bacteria isolated from french cheeses.</title>
        <authorList>
            <person name="Kothe C.I."/>
            <person name="Farah-Kraiem B."/>
            <person name="Renault P."/>
            <person name="Dridi B."/>
        </authorList>
    </citation>
    <scope>NUCLEOTIDE SEQUENCE [LARGE SCALE GENOMIC DNA]</scope>
    <source>
        <strain evidence="2 3">FME20</strain>
    </source>
</reference>
<dbReference type="Gene3D" id="3.40.50.2000">
    <property type="entry name" value="Glycogen Phosphorylase B"/>
    <property type="match status" value="2"/>
</dbReference>
<dbReference type="SUPFAM" id="SSF53756">
    <property type="entry name" value="UDP-Glycosyltransferase/glycogen phosphorylase"/>
    <property type="match status" value="1"/>
</dbReference>
<name>A0ABR9G0G3_9GAMM</name>
<dbReference type="InterPro" id="IPR028098">
    <property type="entry name" value="Glyco_trans_4-like_N"/>
</dbReference>
<accession>A0ABR9G0G3</accession>
<evidence type="ECO:0000313" key="3">
    <source>
        <dbReference type="Proteomes" id="UP001645038"/>
    </source>
</evidence>
<proteinExistence type="predicted"/>
<comment type="caution">
    <text evidence="2">The sequence shown here is derived from an EMBL/GenBank/DDBJ whole genome shotgun (WGS) entry which is preliminary data.</text>
</comment>
<keyword evidence="3" id="KW-1185">Reference proteome</keyword>
<organism evidence="2 3">
    <name type="scientific">Halomonas colorata</name>
    <dbReference type="NCBI Taxonomy" id="2742615"/>
    <lineage>
        <taxon>Bacteria</taxon>
        <taxon>Pseudomonadati</taxon>
        <taxon>Pseudomonadota</taxon>
        <taxon>Gammaproteobacteria</taxon>
        <taxon>Oceanospirillales</taxon>
        <taxon>Halomonadaceae</taxon>
        <taxon>Halomonas</taxon>
    </lineage>
</organism>
<dbReference type="RefSeq" id="WP_192538899.1">
    <property type="nucleotide sequence ID" value="NZ_RRZB01000034.1"/>
</dbReference>
<dbReference type="Pfam" id="PF13692">
    <property type="entry name" value="Glyco_trans_1_4"/>
    <property type="match status" value="1"/>
</dbReference>
<dbReference type="Proteomes" id="UP001645038">
    <property type="component" value="Unassembled WGS sequence"/>
</dbReference>
<dbReference type="PANTHER" id="PTHR45947:SF3">
    <property type="entry name" value="SULFOQUINOVOSYL TRANSFERASE SQD2"/>
    <property type="match status" value="1"/>
</dbReference>
<evidence type="ECO:0000259" key="1">
    <source>
        <dbReference type="Pfam" id="PF13579"/>
    </source>
</evidence>
<sequence>MDDLIKHAQQLALHSLPSIFKPVAGRVAYVVSHGQSYANNGYAVRTQGIAEALNQHGLEVLCFVRPGRPWEFDSQSDIEPEVVVNGVHYIHTRWPHGVVPRGSRANLNASIERFVELFRVYRPSVVLAASNWAVALPAWVAAKRLGLPFCNEVRGFWELSRDAREPGYALTESFNEETALDSFVARQASQVFTLNAPMKKELIKRGLDANLISIVPNGVRTLPTIKPADPLLKDQLGIQEGDSVIGYIGSLNAYEGLDVLLQACETLASRYKHIKLLLVGDDQPLTNVASTHQRDIHRPWLIQVGRVPHEKVEDYYALIDCIAIPRKARPVCKLVPPMKAVEALAYGKRLVMSKLPALESACPVFKGVSFAKADDAQALAIALEKALDNTLEQTAPQEIDRAALTFKRLTQGMADTLAAVAHKTQVQENPQPTFALSLALHDFDDVPQADYATASRWFYKEGRLTDTLDALQSLQARGVVFDKPKRDFEAFVAGLARLKGGVMLPPRQPNAGLMTRRLHVLYCLHQSVPHATNGYSTRSHGIAVRENA</sequence>
<dbReference type="CDD" id="cd03801">
    <property type="entry name" value="GT4_PimA-like"/>
    <property type="match status" value="1"/>
</dbReference>
<dbReference type="PANTHER" id="PTHR45947">
    <property type="entry name" value="SULFOQUINOVOSYL TRANSFERASE SQD2"/>
    <property type="match status" value="1"/>
</dbReference>
<protein>
    <submittedName>
        <fullName evidence="2">Glycosyltransferase</fullName>
    </submittedName>
</protein>
<feature type="domain" description="Glycosyltransferase subfamily 4-like N-terminal" evidence="1">
    <location>
        <begin position="40"/>
        <end position="218"/>
    </location>
</feature>
<gene>
    <name evidence="2" type="ORF">EI547_13180</name>
</gene>